<dbReference type="PROSITE" id="PS00136">
    <property type="entry name" value="SUBTILASE_ASP"/>
    <property type="match status" value="1"/>
</dbReference>
<dbReference type="GO" id="GO:0005615">
    <property type="term" value="C:extracellular space"/>
    <property type="evidence" value="ECO:0007669"/>
    <property type="project" value="TreeGrafter"/>
</dbReference>
<dbReference type="InterPro" id="IPR037045">
    <property type="entry name" value="S8pro/Inhibitor_I9_sf"/>
</dbReference>
<dbReference type="InterPro" id="IPR050131">
    <property type="entry name" value="Peptidase_S8_subtilisin-like"/>
</dbReference>
<dbReference type="InterPro" id="IPR023828">
    <property type="entry name" value="Peptidase_S8_Ser-AS"/>
</dbReference>
<feature type="active site" description="Charge relay system" evidence="5">
    <location>
        <position position="205"/>
    </location>
</feature>
<feature type="domain" description="Peptidase S8/S53" evidence="7">
    <location>
        <begin position="197"/>
        <end position="427"/>
    </location>
</feature>
<comment type="similarity">
    <text evidence="1 5 6">Belongs to the peptidase S8 family.</text>
</comment>
<keyword evidence="4 5" id="KW-0720">Serine protease</keyword>
<dbReference type="InterPro" id="IPR000209">
    <property type="entry name" value="Peptidase_S8/S53_dom"/>
</dbReference>
<dbReference type="PROSITE" id="PS51892">
    <property type="entry name" value="SUBTILASE"/>
    <property type="match status" value="1"/>
</dbReference>
<gene>
    <name evidence="9" type="ORF">JD81_01949</name>
</gene>
<dbReference type="InterPro" id="IPR010259">
    <property type="entry name" value="S8pro/Inhibitor_I9"/>
</dbReference>
<dbReference type="Pfam" id="PF00082">
    <property type="entry name" value="Peptidase_S8"/>
    <property type="match status" value="1"/>
</dbReference>
<dbReference type="OrthoDB" id="9798386at2"/>
<dbReference type="InterPro" id="IPR036852">
    <property type="entry name" value="Peptidase_S8/S53_dom_sf"/>
</dbReference>
<dbReference type="EMBL" id="VLLP01000001">
    <property type="protein sequence ID" value="TWJ28445.1"/>
    <property type="molecule type" value="Genomic_DNA"/>
</dbReference>
<sequence>MRTPQVNPRRYGSARRLGALALAVAVGTASLVGVGAPAAAEPVTILGVRASNAIPGSYIVVLKDSIVLRDSGILIPDGRMPRGTLSAPVRRAARDAVDRSARTFADRYGALVGHRYSAALRGFTIRSSEATARRIAADESVAFVEQNRRTRLDDTVTAAPVTTLGTQPNPPSWGLDRVDQTSLPLNNTFTYPSSGGQGVHAYVIDSGIRLTHQDFGTRVVNGIDVVDGGTADDCYGHGSHVAGTLGGTTYGVAKSVTLVAVRVWACDATGSIATTTQAIDWVTANAQHPAVANMSFGNSTTLNPGAYEAATTGLINSGVTVVASAGNDGGDACVKTPAFIPAVLTVGSTWPDDGAAWLSNHGPCVDLFAPGQSIVSAGHTTDTAWTTKTGTSMAAPHVAGAAALILAANPSWTPAQVHAQVIADATPGVVFNTRPDTTSRMLYVPS</sequence>
<evidence type="ECO:0000256" key="1">
    <source>
        <dbReference type="ARBA" id="ARBA00011073"/>
    </source>
</evidence>
<proteinExistence type="inferred from homology"/>
<dbReference type="SUPFAM" id="SSF54897">
    <property type="entry name" value="Protease propeptides/inhibitors"/>
    <property type="match status" value="1"/>
</dbReference>
<dbReference type="PRINTS" id="PR00723">
    <property type="entry name" value="SUBTILISIN"/>
</dbReference>
<dbReference type="AlphaFoldDB" id="A0A562WE86"/>
<evidence type="ECO:0000313" key="9">
    <source>
        <dbReference type="EMBL" id="TWJ28445.1"/>
    </source>
</evidence>
<dbReference type="GO" id="GO:0006508">
    <property type="term" value="P:proteolysis"/>
    <property type="evidence" value="ECO:0007669"/>
    <property type="project" value="UniProtKB-KW"/>
</dbReference>
<keyword evidence="2 5" id="KW-0645">Protease</keyword>
<dbReference type="PANTHER" id="PTHR43806:SF11">
    <property type="entry name" value="CEREVISIN-RELATED"/>
    <property type="match status" value="1"/>
</dbReference>
<evidence type="ECO:0000256" key="4">
    <source>
        <dbReference type="ARBA" id="ARBA00022825"/>
    </source>
</evidence>
<dbReference type="InterPro" id="IPR023827">
    <property type="entry name" value="Peptidase_S8_Asp-AS"/>
</dbReference>
<keyword evidence="10" id="KW-1185">Reference proteome</keyword>
<organism evidence="9 10">
    <name type="scientific">Micromonospora sagamiensis</name>
    <dbReference type="NCBI Taxonomy" id="47875"/>
    <lineage>
        <taxon>Bacteria</taxon>
        <taxon>Bacillati</taxon>
        <taxon>Actinomycetota</taxon>
        <taxon>Actinomycetes</taxon>
        <taxon>Micromonosporales</taxon>
        <taxon>Micromonosporaceae</taxon>
        <taxon>Micromonospora</taxon>
    </lineage>
</organism>
<evidence type="ECO:0000259" key="7">
    <source>
        <dbReference type="Pfam" id="PF00082"/>
    </source>
</evidence>
<feature type="active site" description="Charge relay system" evidence="5">
    <location>
        <position position="237"/>
    </location>
</feature>
<dbReference type="FunFam" id="3.40.50.200:FF:000014">
    <property type="entry name" value="Proteinase K"/>
    <property type="match status" value="1"/>
</dbReference>
<comment type="caution">
    <text evidence="9">The sequence shown here is derived from an EMBL/GenBank/DDBJ whole genome shotgun (WGS) entry which is preliminary data.</text>
</comment>
<dbReference type="PROSITE" id="PS00137">
    <property type="entry name" value="SUBTILASE_HIS"/>
    <property type="match status" value="1"/>
</dbReference>
<dbReference type="Proteomes" id="UP000319728">
    <property type="component" value="Unassembled WGS sequence"/>
</dbReference>
<protein>
    <submittedName>
        <fullName evidence="9">Peptidase inhibitor I9</fullName>
    </submittedName>
</protein>
<evidence type="ECO:0000256" key="5">
    <source>
        <dbReference type="PROSITE-ProRule" id="PRU01240"/>
    </source>
</evidence>
<dbReference type="GO" id="GO:0004252">
    <property type="term" value="F:serine-type endopeptidase activity"/>
    <property type="evidence" value="ECO:0007669"/>
    <property type="project" value="UniProtKB-UniRule"/>
</dbReference>
<evidence type="ECO:0000256" key="3">
    <source>
        <dbReference type="ARBA" id="ARBA00022801"/>
    </source>
</evidence>
<feature type="domain" description="Inhibitor I9" evidence="8">
    <location>
        <begin position="57"/>
        <end position="152"/>
    </location>
</feature>
<dbReference type="PANTHER" id="PTHR43806">
    <property type="entry name" value="PEPTIDASE S8"/>
    <property type="match status" value="1"/>
</dbReference>
<dbReference type="InterPro" id="IPR015500">
    <property type="entry name" value="Peptidase_S8_subtilisin-rel"/>
</dbReference>
<accession>A0A562WE86</accession>
<reference evidence="9 10" key="1">
    <citation type="submission" date="2019-07" db="EMBL/GenBank/DDBJ databases">
        <title>R&amp;d 2014.</title>
        <authorList>
            <person name="Klenk H.-P."/>
        </authorList>
    </citation>
    <scope>NUCLEOTIDE SEQUENCE [LARGE SCALE GENOMIC DNA]</scope>
    <source>
        <strain evidence="9 10">DSM 43912</strain>
    </source>
</reference>
<dbReference type="CDD" id="cd04077">
    <property type="entry name" value="Peptidases_S8_PCSK9_ProteinaseK_like"/>
    <property type="match status" value="1"/>
</dbReference>
<dbReference type="Gene3D" id="3.30.70.80">
    <property type="entry name" value="Peptidase S8 propeptide/proteinase inhibitor I9"/>
    <property type="match status" value="1"/>
</dbReference>
<dbReference type="InterPro" id="IPR022398">
    <property type="entry name" value="Peptidase_S8_His-AS"/>
</dbReference>
<name>A0A562WE86_9ACTN</name>
<keyword evidence="3 5" id="KW-0378">Hydrolase</keyword>
<evidence type="ECO:0000256" key="2">
    <source>
        <dbReference type="ARBA" id="ARBA00022670"/>
    </source>
</evidence>
<dbReference type="Gene3D" id="3.40.50.200">
    <property type="entry name" value="Peptidase S8/S53 domain"/>
    <property type="match status" value="1"/>
</dbReference>
<dbReference type="RefSeq" id="WP_145816766.1">
    <property type="nucleotide sequence ID" value="NZ_AP023438.1"/>
</dbReference>
<dbReference type="Pfam" id="PF05922">
    <property type="entry name" value="Inhibitor_I9"/>
    <property type="match status" value="1"/>
</dbReference>
<evidence type="ECO:0000259" key="8">
    <source>
        <dbReference type="Pfam" id="PF05922"/>
    </source>
</evidence>
<evidence type="ECO:0000256" key="6">
    <source>
        <dbReference type="RuleBase" id="RU003355"/>
    </source>
</evidence>
<dbReference type="PROSITE" id="PS00138">
    <property type="entry name" value="SUBTILASE_SER"/>
    <property type="match status" value="1"/>
</dbReference>
<evidence type="ECO:0000313" key="10">
    <source>
        <dbReference type="Proteomes" id="UP000319728"/>
    </source>
</evidence>
<feature type="active site" description="Charge relay system" evidence="5">
    <location>
        <position position="392"/>
    </location>
</feature>
<dbReference type="InterPro" id="IPR034193">
    <property type="entry name" value="PCSK9_ProteinaseK-like"/>
</dbReference>
<dbReference type="SUPFAM" id="SSF52743">
    <property type="entry name" value="Subtilisin-like"/>
    <property type="match status" value="1"/>
</dbReference>